<evidence type="ECO:0000259" key="3">
    <source>
        <dbReference type="PROSITE" id="PS50835"/>
    </source>
</evidence>
<dbReference type="Ensembl" id="ENSNBRT00000016012.1">
    <property type="protein sequence ID" value="ENSNBRP00000015589.1"/>
    <property type="gene ID" value="ENSNBRG00000012047.1"/>
</dbReference>
<dbReference type="Bgee" id="ENSNBRG00000012047">
    <property type="expression patterns" value="Expressed in mesonephros and 4 other cell types or tissues"/>
</dbReference>
<feature type="transmembrane region" description="Helical" evidence="2">
    <location>
        <begin position="12"/>
        <end position="35"/>
    </location>
</feature>
<dbReference type="InterPro" id="IPR007110">
    <property type="entry name" value="Ig-like_dom"/>
</dbReference>
<dbReference type="SUPFAM" id="SSF48726">
    <property type="entry name" value="Immunoglobulin"/>
    <property type="match status" value="1"/>
</dbReference>
<dbReference type="GeneTree" id="ENSGT00510000051337"/>
<dbReference type="PANTHER" id="PTHR15193">
    <property type="entry name" value="CD83 ANTIGEN"/>
    <property type="match status" value="1"/>
</dbReference>
<name>A0A3Q4MNX4_NEOBR</name>
<evidence type="ECO:0000256" key="2">
    <source>
        <dbReference type="SAM" id="Phobius"/>
    </source>
</evidence>
<accession>A0A3Q4MNX4</accession>
<dbReference type="PROSITE" id="PS50835">
    <property type="entry name" value="IG_LIKE"/>
    <property type="match status" value="1"/>
</dbReference>
<protein>
    <submittedName>
        <fullName evidence="4">CD83 antigen-like</fullName>
    </submittedName>
</protein>
<feature type="domain" description="Ig-like" evidence="3">
    <location>
        <begin position="33"/>
        <end position="146"/>
    </location>
</feature>
<dbReference type="InterPro" id="IPR013783">
    <property type="entry name" value="Ig-like_fold"/>
</dbReference>
<evidence type="ECO:0000256" key="1">
    <source>
        <dbReference type="ARBA" id="ARBA00023319"/>
    </source>
</evidence>
<dbReference type="InterPro" id="IPR003599">
    <property type="entry name" value="Ig_sub"/>
</dbReference>
<dbReference type="Gene3D" id="2.60.40.10">
    <property type="entry name" value="Immunoglobulins"/>
    <property type="match status" value="1"/>
</dbReference>
<keyword evidence="2" id="KW-0812">Transmembrane</keyword>
<keyword evidence="5" id="KW-1185">Reference proteome</keyword>
<proteinExistence type="predicted"/>
<dbReference type="PANTHER" id="PTHR15193:SF1">
    <property type="entry name" value="CD83 ANTIGEN"/>
    <property type="match status" value="1"/>
</dbReference>
<sequence>MFEPLKIFATRNFLLVYYNFLLYSSGVCLALGAAVKEDIPEVVALSGEDAILPCRAKYKPGVEYLAVRWYKVKTQSPSSARNGLLTRDLPDGTTRWYAGVERDVALVNETQDIILADTTCSDAGVYMCHLAAPVGEQNQDSYVRLVLADCPAAPTESLERDDYLILFASVVIMIALLLSFISYVCLTNGLRERNKQQQQEETTKEDFFLNKPLEPKDLKLIYTLGPKPSTKTVLCV</sequence>
<reference evidence="4" key="2">
    <citation type="submission" date="2025-09" db="UniProtKB">
        <authorList>
            <consortium name="Ensembl"/>
        </authorList>
    </citation>
    <scope>IDENTIFICATION</scope>
</reference>
<dbReference type="InterPro" id="IPR013151">
    <property type="entry name" value="Immunoglobulin_dom"/>
</dbReference>
<organism evidence="4 5">
    <name type="scientific">Neolamprologus brichardi</name>
    <name type="common">Fairy cichlid</name>
    <name type="synonym">Lamprologus brichardi</name>
    <dbReference type="NCBI Taxonomy" id="32507"/>
    <lineage>
        <taxon>Eukaryota</taxon>
        <taxon>Metazoa</taxon>
        <taxon>Chordata</taxon>
        <taxon>Craniata</taxon>
        <taxon>Vertebrata</taxon>
        <taxon>Euteleostomi</taxon>
        <taxon>Actinopterygii</taxon>
        <taxon>Neopterygii</taxon>
        <taxon>Teleostei</taxon>
        <taxon>Neoteleostei</taxon>
        <taxon>Acanthomorphata</taxon>
        <taxon>Ovalentaria</taxon>
        <taxon>Cichlomorphae</taxon>
        <taxon>Cichliformes</taxon>
        <taxon>Cichlidae</taxon>
        <taxon>African cichlids</taxon>
        <taxon>Pseudocrenilabrinae</taxon>
        <taxon>Lamprologini</taxon>
        <taxon>Neolamprologus</taxon>
    </lineage>
</organism>
<evidence type="ECO:0000313" key="4">
    <source>
        <dbReference type="Ensembl" id="ENSNBRP00000015589.1"/>
    </source>
</evidence>
<dbReference type="STRING" id="32507.ENSNBRP00000015589"/>
<dbReference type="Pfam" id="PF00047">
    <property type="entry name" value="ig"/>
    <property type="match status" value="1"/>
</dbReference>
<keyword evidence="2" id="KW-0472">Membrane</keyword>
<reference evidence="4" key="1">
    <citation type="submission" date="2025-08" db="UniProtKB">
        <authorList>
            <consortium name="Ensembl"/>
        </authorList>
    </citation>
    <scope>IDENTIFICATION</scope>
</reference>
<dbReference type="InterPro" id="IPR036179">
    <property type="entry name" value="Ig-like_dom_sf"/>
</dbReference>
<keyword evidence="2" id="KW-1133">Transmembrane helix</keyword>
<dbReference type="Proteomes" id="UP000261580">
    <property type="component" value="Unassembled WGS sequence"/>
</dbReference>
<feature type="transmembrane region" description="Helical" evidence="2">
    <location>
        <begin position="163"/>
        <end position="186"/>
    </location>
</feature>
<dbReference type="AlphaFoldDB" id="A0A3Q4MNX4"/>
<dbReference type="SMART" id="SM00409">
    <property type="entry name" value="IG"/>
    <property type="match status" value="1"/>
</dbReference>
<keyword evidence="1" id="KW-0393">Immunoglobulin domain</keyword>
<evidence type="ECO:0000313" key="5">
    <source>
        <dbReference type="Proteomes" id="UP000261580"/>
    </source>
</evidence>